<dbReference type="GO" id="GO:0005634">
    <property type="term" value="C:nucleus"/>
    <property type="evidence" value="ECO:0007669"/>
    <property type="project" value="UniProtKB-SubCell"/>
</dbReference>
<evidence type="ECO:0000256" key="1">
    <source>
        <dbReference type="ARBA" id="ARBA00004123"/>
    </source>
</evidence>
<keyword evidence="3" id="KW-0156">Chromatin regulator</keyword>
<dbReference type="InterPro" id="IPR048589">
    <property type="entry name" value="SAMD1-like_WH"/>
</dbReference>
<reference evidence="7" key="1">
    <citation type="journal article" date="2011" name="Toxicon">
        <title>The tale of a resting gland: transcriptome of a replete venom gland from the scorpion Hottentotta judaicus.</title>
        <authorList>
            <person name="Morgenstern D."/>
            <person name="Rohde B.H."/>
            <person name="King G.F."/>
            <person name="Tal T."/>
            <person name="Sher D."/>
            <person name="Zlotkin E."/>
        </authorList>
    </citation>
    <scope>NUCLEOTIDE SEQUENCE</scope>
    <source>
        <tissue evidence="7">Telson</tissue>
    </source>
</reference>
<proteinExistence type="evidence at transcript level"/>
<evidence type="ECO:0000259" key="6">
    <source>
        <dbReference type="PROSITE" id="PS52014"/>
    </source>
</evidence>
<feature type="domain" description="SAMD1-like winged helix (WH)" evidence="6">
    <location>
        <begin position="1"/>
        <end position="73"/>
    </location>
</feature>
<organism evidence="7">
    <name type="scientific">Hottentotta judaicus</name>
    <name type="common">Black scorpion</name>
    <name type="synonym">Buthotus judaicus</name>
    <dbReference type="NCBI Taxonomy" id="6863"/>
    <lineage>
        <taxon>Eukaryota</taxon>
        <taxon>Metazoa</taxon>
        <taxon>Ecdysozoa</taxon>
        <taxon>Arthropoda</taxon>
        <taxon>Chelicerata</taxon>
        <taxon>Arachnida</taxon>
        <taxon>Scorpiones</taxon>
        <taxon>Buthida</taxon>
        <taxon>Buthoidea</taxon>
        <taxon>Buthidae</taxon>
        <taxon>Hottentotta</taxon>
    </lineage>
</organism>
<evidence type="ECO:0000256" key="3">
    <source>
        <dbReference type="ARBA" id="ARBA00022853"/>
    </source>
</evidence>
<protein>
    <submittedName>
        <fullName evidence="7">Putative atherin</fullName>
    </submittedName>
</protein>
<sequence length="152" mass="17896">MENEVGHLILNTIDQLRKRKARPDLDRICHMLQRNYGLNSSIVQTELDKLIGEDRVIKVDYKGNTSYRNAAKWSKLRHREYIQSLTMDIKKEPDFKPNFKPIKKGPGRPRKYPLPEGAERPPEKRVKPAKKKKKDVRHSNENIIIMKNEEPD</sequence>
<dbReference type="AlphaFoldDB" id="F1CJ11"/>
<keyword evidence="4" id="KW-0539">Nucleus</keyword>
<dbReference type="GO" id="GO:0003677">
    <property type="term" value="F:DNA binding"/>
    <property type="evidence" value="ECO:0007669"/>
    <property type="project" value="InterPro"/>
</dbReference>
<evidence type="ECO:0000256" key="2">
    <source>
        <dbReference type="ARBA" id="ARBA00022553"/>
    </source>
</evidence>
<feature type="compositionally biased region" description="Basic residues" evidence="5">
    <location>
        <begin position="127"/>
        <end position="136"/>
    </location>
</feature>
<evidence type="ECO:0000256" key="4">
    <source>
        <dbReference type="ARBA" id="ARBA00023242"/>
    </source>
</evidence>
<accession>F1CJ11</accession>
<dbReference type="EMBL" id="HQ288120">
    <property type="protein sequence ID" value="ADY39542.1"/>
    <property type="molecule type" value="mRNA"/>
</dbReference>
<evidence type="ECO:0000256" key="5">
    <source>
        <dbReference type="SAM" id="MobiDB-lite"/>
    </source>
</evidence>
<dbReference type="PROSITE" id="PS52014">
    <property type="entry name" value="SAMD1_WH"/>
    <property type="match status" value="1"/>
</dbReference>
<feature type="compositionally biased region" description="Basic and acidic residues" evidence="5">
    <location>
        <begin position="117"/>
        <end position="126"/>
    </location>
</feature>
<comment type="subcellular location">
    <subcellularLocation>
        <location evidence="1">Nucleus</location>
    </subcellularLocation>
</comment>
<keyword evidence="2" id="KW-0597">Phosphoprotein</keyword>
<feature type="region of interest" description="Disordered" evidence="5">
    <location>
        <begin position="92"/>
        <end position="152"/>
    </location>
</feature>
<evidence type="ECO:0000313" key="7">
    <source>
        <dbReference type="EMBL" id="ADY39542.1"/>
    </source>
</evidence>
<feature type="compositionally biased region" description="Basic residues" evidence="5">
    <location>
        <begin position="101"/>
        <end position="111"/>
    </location>
</feature>
<dbReference type="GO" id="GO:0006325">
    <property type="term" value="P:chromatin organization"/>
    <property type="evidence" value="ECO:0007669"/>
    <property type="project" value="UniProtKB-KW"/>
</dbReference>
<dbReference type="Pfam" id="PF21524">
    <property type="entry name" value="SAMD1_WH"/>
    <property type="match status" value="1"/>
</dbReference>
<name>F1CJ11_HOTJU</name>